<comment type="caution">
    <text evidence="5">The sequence shown here is derived from an EMBL/GenBank/DDBJ whole genome shotgun (WGS) entry which is preliminary data.</text>
</comment>
<dbReference type="Gene3D" id="2.160.10.10">
    <property type="entry name" value="Hexapeptide repeat proteins"/>
    <property type="match status" value="1"/>
</dbReference>
<evidence type="ECO:0000313" key="6">
    <source>
        <dbReference type="Proteomes" id="UP001348149"/>
    </source>
</evidence>
<keyword evidence="3" id="KW-0677">Repeat</keyword>
<sequence>MARLGPEVVIDVDCQIVDSTFGAYCAVGRGSRIQHSCFGDYAYCDRNADIANTSVGKFANIASATRIGATDHPLDTAACHHFLYRSDDYWDDATRDDAFFAHRQSRRAFIGNDTWIGHGAMIKPEVTLGHGAVVASGAIVTKDVAPYTIVAGTPAKVLRLRQPARIADRLIALAWWDWSHDALRQALPDFRSLSAEAFLEKYEGVAADPGEEISA</sequence>
<dbReference type="InterPro" id="IPR001451">
    <property type="entry name" value="Hexapep"/>
</dbReference>
<dbReference type="Proteomes" id="UP001348149">
    <property type="component" value="Unassembled WGS sequence"/>
</dbReference>
<evidence type="ECO:0000256" key="1">
    <source>
        <dbReference type="ARBA" id="ARBA00007274"/>
    </source>
</evidence>
<proteinExistence type="inferred from homology"/>
<dbReference type="InterPro" id="IPR017694">
    <property type="entry name" value="Phosphonate_tfrase_rpt"/>
</dbReference>
<comment type="similarity">
    <text evidence="1">Belongs to the transferase hexapeptide repeat family.</text>
</comment>
<evidence type="ECO:0000256" key="3">
    <source>
        <dbReference type="ARBA" id="ARBA00022737"/>
    </source>
</evidence>
<evidence type="ECO:0000313" key="5">
    <source>
        <dbReference type="EMBL" id="MEC3862573.1"/>
    </source>
</evidence>
<dbReference type="SUPFAM" id="SSF51161">
    <property type="entry name" value="Trimeric LpxA-like enzymes"/>
    <property type="match status" value="1"/>
</dbReference>
<gene>
    <name evidence="5" type="ORF">VK792_14870</name>
</gene>
<reference evidence="5 6" key="1">
    <citation type="submission" date="2024-01" db="EMBL/GenBank/DDBJ databases">
        <title>Mesobacterium rodlantinim sp. nov., isolated from shallow sea hydrothermal systems off Kueishantao Island.</title>
        <authorList>
            <person name="Su Z."/>
            <person name="Tang K."/>
        </authorList>
    </citation>
    <scope>NUCLEOTIDE SEQUENCE [LARGE SCALE GENOMIC DNA]</scope>
    <source>
        <strain evidence="5 6">TK19101</strain>
    </source>
</reference>
<keyword evidence="6" id="KW-1185">Reference proteome</keyword>
<dbReference type="InterPro" id="IPR050179">
    <property type="entry name" value="Trans_hexapeptide_repeat"/>
</dbReference>
<dbReference type="EMBL" id="JAYLLH010000024">
    <property type="protein sequence ID" value="MEC3862573.1"/>
    <property type="molecule type" value="Genomic_DNA"/>
</dbReference>
<evidence type="ECO:0000256" key="2">
    <source>
        <dbReference type="ARBA" id="ARBA00022679"/>
    </source>
</evidence>
<accession>A0ABU6HJD8</accession>
<keyword evidence="4" id="KW-0012">Acyltransferase</keyword>
<dbReference type="InterPro" id="IPR018357">
    <property type="entry name" value="Hexapep_transf_CS"/>
</dbReference>
<evidence type="ECO:0000256" key="4">
    <source>
        <dbReference type="ARBA" id="ARBA00023315"/>
    </source>
</evidence>
<dbReference type="PANTHER" id="PTHR43300">
    <property type="entry name" value="ACETYLTRANSFERASE"/>
    <property type="match status" value="1"/>
</dbReference>
<dbReference type="PROSITE" id="PS00101">
    <property type="entry name" value="HEXAPEP_TRANSFERASES"/>
    <property type="match status" value="1"/>
</dbReference>
<dbReference type="Pfam" id="PF00132">
    <property type="entry name" value="Hexapep"/>
    <property type="match status" value="1"/>
</dbReference>
<protein>
    <submittedName>
        <fullName evidence="5">Chloramphenicol acetyltransferase</fullName>
    </submittedName>
</protein>
<dbReference type="RefSeq" id="WP_326298441.1">
    <property type="nucleotide sequence ID" value="NZ_JAYLLH010000024.1"/>
</dbReference>
<dbReference type="PANTHER" id="PTHR43300:SF11">
    <property type="entry name" value="ACETYLTRANSFERASE RV3034C-RELATED"/>
    <property type="match status" value="1"/>
</dbReference>
<dbReference type="CDD" id="cd03349">
    <property type="entry name" value="LbH_XAT"/>
    <property type="match status" value="1"/>
</dbReference>
<dbReference type="InterPro" id="IPR011004">
    <property type="entry name" value="Trimer_LpxA-like_sf"/>
</dbReference>
<organism evidence="5 6">
    <name type="scientific">Mesobacterium hydrothermale</name>
    <dbReference type="NCBI Taxonomy" id="3111907"/>
    <lineage>
        <taxon>Bacteria</taxon>
        <taxon>Pseudomonadati</taxon>
        <taxon>Pseudomonadota</taxon>
        <taxon>Alphaproteobacteria</taxon>
        <taxon>Rhodobacterales</taxon>
        <taxon>Roseobacteraceae</taxon>
        <taxon>Mesobacterium</taxon>
    </lineage>
</organism>
<keyword evidence="2" id="KW-0808">Transferase</keyword>
<dbReference type="NCBIfam" id="TIGR03308">
    <property type="entry name" value="phn_thr-fam"/>
    <property type="match status" value="1"/>
</dbReference>
<name>A0ABU6HJD8_9RHOB</name>